<dbReference type="Gene3D" id="4.10.410.50">
    <property type="match status" value="1"/>
</dbReference>
<dbReference type="PATRIC" id="fig|64091.14.peg.1756"/>
<evidence type="ECO:0008006" key="4">
    <source>
        <dbReference type="Google" id="ProtNLM"/>
    </source>
</evidence>
<evidence type="ECO:0000256" key="1">
    <source>
        <dbReference type="SAM" id="MobiDB-lite"/>
    </source>
</evidence>
<reference evidence="2 3" key="1">
    <citation type="journal article" date="2000" name="Proc. Natl. Acad. Sci. U.S.A.">
        <title>Genome sequence of Halobacterium species NRC-1.</title>
        <authorList>
            <person name="Ng W.V."/>
            <person name="Kennedy S.P."/>
            <person name="Mahairas G.G."/>
            <person name="Berquist B."/>
            <person name="Pan M."/>
            <person name="Shukla H.D."/>
            <person name="Lasky S.R."/>
            <person name="Baliga N.S."/>
            <person name="Thorsson V."/>
            <person name="Sbrogna J."/>
            <person name="Swartzell S."/>
            <person name="Weir D."/>
            <person name="Hall J."/>
            <person name="Dahl T.A."/>
            <person name="Welti R."/>
            <person name="Goo Y.A."/>
            <person name="Leithauser B."/>
            <person name="Keller K."/>
            <person name="Cruz R."/>
            <person name="Danson M.J."/>
            <person name="Hough D.W."/>
            <person name="Maddocks D.G."/>
            <person name="Jablonski P.E."/>
            <person name="Krebs M.P."/>
            <person name="Angevine C.M."/>
            <person name="Dale H."/>
            <person name="Isenbarger T.A."/>
            <person name="Peck R.F."/>
            <person name="Pohlschroder M."/>
            <person name="Spudich J.L."/>
            <person name="Jung K.W."/>
            <person name="Alam M."/>
            <person name="Freitas T."/>
            <person name="Hou S."/>
            <person name="Daniels C.J."/>
            <person name="Dennis P.P."/>
            <person name="Omer A.D."/>
            <person name="Ebhardt H."/>
            <person name="Lowe T.M."/>
            <person name="Liang P."/>
            <person name="Riley M."/>
            <person name="Hood L."/>
            <person name="DasSarma S."/>
        </authorList>
    </citation>
    <scope>NUCLEOTIDE SEQUENCE [LARGE SCALE GENOMIC DNA]</scope>
    <source>
        <strain evidence="3">ATCC 700922 / JCM 11081 / NRC-1</strain>
    </source>
</reference>
<feature type="compositionally biased region" description="Polar residues" evidence="1">
    <location>
        <begin position="35"/>
        <end position="46"/>
    </location>
</feature>
<dbReference type="PaxDb" id="64091-VNG_2279H"/>
<name>Q9HN28_HALSA</name>
<dbReference type="AlphaFoldDB" id="Q9HN28"/>
<dbReference type="EMBL" id="AE004437">
    <property type="protein sequence ID" value="AAG20393.1"/>
    <property type="molecule type" value="Genomic_DNA"/>
</dbReference>
<dbReference type="InterPro" id="IPR053752">
    <property type="entry name" value="SAM_domain_containing"/>
</dbReference>
<dbReference type="InterPro" id="IPR053834">
    <property type="entry name" value="SAMP2_halobacteria"/>
</dbReference>
<dbReference type="HOGENOM" id="CLU_1536631_0_0_2"/>
<accession>Q9HN28</accession>
<keyword evidence="3" id="KW-1185">Reference proteome</keyword>
<dbReference type="KEGG" id="hal:VNG_2279H"/>
<gene>
    <name evidence="2" type="ordered locus">VNG_2279H</name>
</gene>
<dbReference type="InParanoid" id="Q9HN28"/>
<dbReference type="NCBIfam" id="NF041919">
    <property type="entry name" value="SAMP2"/>
    <property type="match status" value="1"/>
</dbReference>
<dbReference type="InterPro" id="IPR016155">
    <property type="entry name" value="Mopterin_synth/thiamin_S_b"/>
</dbReference>
<dbReference type="PIR" id="E84378">
    <property type="entry name" value="E84378"/>
</dbReference>
<dbReference type="CDD" id="cd17506">
    <property type="entry name" value="Ubl_SAMP2_like"/>
    <property type="match status" value="1"/>
</dbReference>
<organism evidence="2 3">
    <name type="scientific">Halobacterium salinarum (strain ATCC 700922 / JCM 11081 / NRC-1)</name>
    <name type="common">Halobacterium halobium</name>
    <dbReference type="NCBI Taxonomy" id="64091"/>
    <lineage>
        <taxon>Archaea</taxon>
        <taxon>Methanobacteriati</taxon>
        <taxon>Methanobacteriota</taxon>
        <taxon>Stenosarchaea group</taxon>
        <taxon>Halobacteria</taxon>
        <taxon>Halobacteriales</taxon>
        <taxon>Halobacteriaceae</taxon>
        <taxon>Halobacterium</taxon>
        <taxon>Halobacterium salinarum NRC-34001</taxon>
    </lineage>
</organism>
<dbReference type="Proteomes" id="UP000000554">
    <property type="component" value="Chromosome"/>
</dbReference>
<feature type="region of interest" description="Disordered" evidence="1">
    <location>
        <begin position="32"/>
        <end position="98"/>
    </location>
</feature>
<proteinExistence type="predicted"/>
<sequence length="174" mass="17738">MLATTSVWDLNAARPTHPVAGAANAHRGCCRPDSSGATAATDSPTHALTADSARPGGNVTTAASTCWASPGGSTRATNRRVTPLRTDDRGAEGSHSSTASMRVTLSVVGGDTHEFTVTTAADTEPGPPTTYADLLADVGLSPHEVAVMVDGSPVPEDHPVDADFVRVLRLIQGG</sequence>
<dbReference type="SUPFAM" id="SSF54285">
    <property type="entry name" value="MoaD/ThiS"/>
    <property type="match status" value="1"/>
</dbReference>
<protein>
    <recommendedName>
        <fullName evidence="4">Ubiquitin-like modifier protein SAMP2</fullName>
    </recommendedName>
</protein>
<dbReference type="STRING" id="64091.VNG_2279H"/>
<dbReference type="InterPro" id="IPR053833">
    <property type="entry name" value="SAMP2"/>
</dbReference>
<feature type="compositionally biased region" description="Polar residues" evidence="1">
    <location>
        <begin position="58"/>
        <end position="80"/>
    </location>
</feature>
<evidence type="ECO:0000313" key="2">
    <source>
        <dbReference type="EMBL" id="AAG20393.1"/>
    </source>
</evidence>
<evidence type="ECO:0000313" key="3">
    <source>
        <dbReference type="Proteomes" id="UP000000554"/>
    </source>
</evidence>
<dbReference type="Pfam" id="PF21965">
    <property type="entry name" value="SAMP2"/>
    <property type="match status" value="1"/>
</dbReference>